<gene>
    <name evidence="2" type="ORF">SAMN05216370_0147</name>
</gene>
<name>A0AB37ZDR3_9PSED</name>
<feature type="transmembrane region" description="Helical" evidence="1">
    <location>
        <begin position="12"/>
        <end position="37"/>
    </location>
</feature>
<sequence length="72" mass="7942">MEGKEQDKKASRLACVFMVAMPAFVLGGAVTFATLWLGPVAVRDKVITAYEADVMRLARELDAERERPKASE</sequence>
<proteinExistence type="predicted"/>
<dbReference type="RefSeq" id="WP_090256302.1">
    <property type="nucleotide sequence ID" value="NZ_FMTL01000015.1"/>
</dbReference>
<keyword evidence="1" id="KW-0812">Transmembrane</keyword>
<evidence type="ECO:0000313" key="3">
    <source>
        <dbReference type="Proteomes" id="UP000242418"/>
    </source>
</evidence>
<dbReference type="AlphaFoldDB" id="A0AB37ZDR3"/>
<keyword evidence="3" id="KW-1185">Reference proteome</keyword>
<organism evidence="2 3">
    <name type="scientific">Pseudomonas peli</name>
    <dbReference type="NCBI Taxonomy" id="592361"/>
    <lineage>
        <taxon>Bacteria</taxon>
        <taxon>Pseudomonadati</taxon>
        <taxon>Pseudomonadota</taxon>
        <taxon>Gammaproteobacteria</taxon>
        <taxon>Pseudomonadales</taxon>
        <taxon>Pseudomonadaceae</taxon>
        <taxon>Pseudomonas</taxon>
    </lineage>
</organism>
<accession>A0AB37ZDR3</accession>
<reference evidence="2 3" key="1">
    <citation type="submission" date="2016-10" db="EMBL/GenBank/DDBJ databases">
        <authorList>
            <person name="Varghese N."/>
            <person name="Submissions S."/>
        </authorList>
    </citation>
    <scope>NUCLEOTIDE SEQUENCE [LARGE SCALE GENOMIC DNA]</scope>
    <source>
        <strain evidence="2 3">DSM 17833</strain>
    </source>
</reference>
<protein>
    <submittedName>
        <fullName evidence="2">Uncharacterized protein</fullName>
    </submittedName>
</protein>
<dbReference type="Proteomes" id="UP000242418">
    <property type="component" value="Unassembled WGS sequence"/>
</dbReference>
<keyword evidence="1" id="KW-1133">Transmembrane helix</keyword>
<comment type="caution">
    <text evidence="2">The sequence shown here is derived from an EMBL/GenBank/DDBJ whole genome shotgun (WGS) entry which is preliminary data.</text>
</comment>
<keyword evidence="1" id="KW-0472">Membrane</keyword>
<evidence type="ECO:0000313" key="2">
    <source>
        <dbReference type="EMBL" id="SCW90469.1"/>
    </source>
</evidence>
<evidence type="ECO:0000256" key="1">
    <source>
        <dbReference type="SAM" id="Phobius"/>
    </source>
</evidence>
<dbReference type="EMBL" id="FMTL01000015">
    <property type="protein sequence ID" value="SCW90469.1"/>
    <property type="molecule type" value="Genomic_DNA"/>
</dbReference>